<dbReference type="PRINTS" id="PR00463">
    <property type="entry name" value="EP450I"/>
</dbReference>
<evidence type="ECO:0000256" key="3">
    <source>
        <dbReference type="ARBA" id="ARBA00023002"/>
    </source>
</evidence>
<evidence type="ECO:0000313" key="8">
    <source>
        <dbReference type="EMBL" id="ORY04567.1"/>
    </source>
</evidence>
<evidence type="ECO:0000256" key="7">
    <source>
        <dbReference type="SAM" id="Phobius"/>
    </source>
</evidence>
<keyword evidence="2 5" id="KW-0479">Metal-binding</keyword>
<dbReference type="GO" id="GO:0016705">
    <property type="term" value="F:oxidoreductase activity, acting on paired donors, with incorporation or reduction of molecular oxygen"/>
    <property type="evidence" value="ECO:0007669"/>
    <property type="project" value="InterPro"/>
</dbReference>
<feature type="transmembrane region" description="Helical" evidence="7">
    <location>
        <begin position="6"/>
        <end position="25"/>
    </location>
</feature>
<dbReference type="InterPro" id="IPR017972">
    <property type="entry name" value="Cyt_P450_CS"/>
</dbReference>
<dbReference type="GO" id="GO:0020037">
    <property type="term" value="F:heme binding"/>
    <property type="evidence" value="ECO:0007669"/>
    <property type="project" value="InterPro"/>
</dbReference>
<organism evidence="8 9">
    <name type="scientific">Clohesyomyces aquaticus</name>
    <dbReference type="NCBI Taxonomy" id="1231657"/>
    <lineage>
        <taxon>Eukaryota</taxon>
        <taxon>Fungi</taxon>
        <taxon>Dikarya</taxon>
        <taxon>Ascomycota</taxon>
        <taxon>Pezizomycotina</taxon>
        <taxon>Dothideomycetes</taxon>
        <taxon>Pleosporomycetidae</taxon>
        <taxon>Pleosporales</taxon>
        <taxon>Lindgomycetaceae</taxon>
        <taxon>Clohesyomyces</taxon>
    </lineage>
</organism>
<gene>
    <name evidence="8" type="ORF">BCR34DRAFT_55789</name>
</gene>
<evidence type="ECO:0000256" key="2">
    <source>
        <dbReference type="ARBA" id="ARBA00022723"/>
    </source>
</evidence>
<dbReference type="STRING" id="1231657.A0A1Y1Z3M2"/>
<keyword evidence="6" id="KW-0503">Monooxygenase</keyword>
<sequence>MEGLVRPALLVGACILLIQSLIFLARRYIIKSKYKPIPGPAQLPFIGRVHDLPRFYMWHKFKEWSDTYGPIYMTSMMGHKLLVLSEERIADDLLVKRGKIYSDRPAMQSVIDSKSTTGTMEYLPLMGKNQYWARQRKWAHSQLMNSAKDDYHGVMDFEVKRLLFKVLETPDDIQSLIEDMASKIMCTLAWDEPSVSQKNSIDAEDLLRQISPAGPITNLMTPLWYLPYWMNPWRQAEAKRHDELHAWQFVRAQAVKAKMAKGTQRPCWISRYLEEDKSGLTSEMEASLCVGMLALMGVLTAGGPPQYFLMSMVHHPEWFKKCQKEMDEVCGSRMPCHADYPRLPTLRACIKETIRWRPNIPTGVGHEVMEDDVYEGYFIPKGTRILPLEWAILRDPKRYPDPWNFRPERWLQPGWPTFKEPLTQYPTIKKMSPFGWGQRTCIGTGLTEDENILACGSICWGYDLDFKTDPLTGQKIDIPTDKSNSLLIIRPDRFDISVVPRSEARKQQIIENWRVAEEADRKSRESFGGANFSV</sequence>
<proteinExistence type="inferred from homology"/>
<keyword evidence="9" id="KW-1185">Reference proteome</keyword>
<keyword evidence="3 6" id="KW-0560">Oxidoreductase</keyword>
<keyword evidence="4 5" id="KW-0408">Iron</keyword>
<dbReference type="PANTHER" id="PTHR46300">
    <property type="entry name" value="P450, PUTATIVE (EUROFUNG)-RELATED-RELATED"/>
    <property type="match status" value="1"/>
</dbReference>
<dbReference type="PRINTS" id="PR00385">
    <property type="entry name" value="P450"/>
</dbReference>
<dbReference type="Pfam" id="PF00067">
    <property type="entry name" value="p450"/>
    <property type="match status" value="1"/>
</dbReference>
<dbReference type="InterPro" id="IPR002401">
    <property type="entry name" value="Cyt_P450_E_grp-I"/>
</dbReference>
<dbReference type="InterPro" id="IPR050364">
    <property type="entry name" value="Cytochrome_P450_fung"/>
</dbReference>
<dbReference type="AlphaFoldDB" id="A0A1Y1Z3M2"/>
<dbReference type="EMBL" id="MCFA01000134">
    <property type="protein sequence ID" value="ORY04567.1"/>
    <property type="molecule type" value="Genomic_DNA"/>
</dbReference>
<evidence type="ECO:0000313" key="9">
    <source>
        <dbReference type="Proteomes" id="UP000193144"/>
    </source>
</evidence>
<evidence type="ECO:0000256" key="6">
    <source>
        <dbReference type="RuleBase" id="RU000461"/>
    </source>
</evidence>
<dbReference type="InterPro" id="IPR001128">
    <property type="entry name" value="Cyt_P450"/>
</dbReference>
<keyword evidence="7" id="KW-0472">Membrane</keyword>
<protein>
    <submittedName>
        <fullName evidence="8">Cytochrome P450</fullName>
    </submittedName>
</protein>
<name>A0A1Y1Z3M2_9PLEO</name>
<dbReference type="Gene3D" id="1.10.630.10">
    <property type="entry name" value="Cytochrome P450"/>
    <property type="match status" value="1"/>
</dbReference>
<keyword evidence="5 6" id="KW-0349">Heme</keyword>
<accession>A0A1Y1Z3M2</accession>
<dbReference type="PROSITE" id="PS00086">
    <property type="entry name" value="CYTOCHROME_P450"/>
    <property type="match status" value="1"/>
</dbReference>
<keyword evidence="7" id="KW-1133">Transmembrane helix</keyword>
<evidence type="ECO:0000256" key="4">
    <source>
        <dbReference type="ARBA" id="ARBA00023004"/>
    </source>
</evidence>
<dbReference type="GO" id="GO:0005506">
    <property type="term" value="F:iron ion binding"/>
    <property type="evidence" value="ECO:0007669"/>
    <property type="project" value="InterPro"/>
</dbReference>
<reference evidence="8 9" key="1">
    <citation type="submission" date="2016-07" db="EMBL/GenBank/DDBJ databases">
        <title>Pervasive Adenine N6-methylation of Active Genes in Fungi.</title>
        <authorList>
            <consortium name="DOE Joint Genome Institute"/>
            <person name="Mondo S.J."/>
            <person name="Dannebaum R.O."/>
            <person name="Kuo R.C."/>
            <person name="Labutti K."/>
            <person name="Haridas S."/>
            <person name="Kuo A."/>
            <person name="Salamov A."/>
            <person name="Ahrendt S.R."/>
            <person name="Lipzen A."/>
            <person name="Sullivan W."/>
            <person name="Andreopoulos W.B."/>
            <person name="Clum A."/>
            <person name="Lindquist E."/>
            <person name="Daum C."/>
            <person name="Ramamoorthy G.K."/>
            <person name="Gryganskyi A."/>
            <person name="Culley D."/>
            <person name="Magnuson J.K."/>
            <person name="James T.Y."/>
            <person name="O'Malley M.A."/>
            <person name="Stajich J.E."/>
            <person name="Spatafora J.W."/>
            <person name="Visel A."/>
            <person name="Grigoriev I.V."/>
        </authorList>
    </citation>
    <scope>NUCLEOTIDE SEQUENCE [LARGE SCALE GENOMIC DNA]</scope>
    <source>
        <strain evidence="8 9">CBS 115471</strain>
    </source>
</reference>
<dbReference type="PANTHER" id="PTHR46300:SF6">
    <property type="entry name" value="CYTOCHROME P450 2C30"/>
    <property type="match status" value="1"/>
</dbReference>
<comment type="caution">
    <text evidence="8">The sequence shown here is derived from an EMBL/GenBank/DDBJ whole genome shotgun (WGS) entry which is preliminary data.</text>
</comment>
<keyword evidence="7" id="KW-0812">Transmembrane</keyword>
<feature type="binding site" description="axial binding residue" evidence="5">
    <location>
        <position position="441"/>
    </location>
    <ligand>
        <name>heme</name>
        <dbReference type="ChEBI" id="CHEBI:30413"/>
    </ligand>
    <ligandPart>
        <name>Fe</name>
        <dbReference type="ChEBI" id="CHEBI:18248"/>
    </ligandPart>
</feature>
<dbReference type="GO" id="GO:0004497">
    <property type="term" value="F:monooxygenase activity"/>
    <property type="evidence" value="ECO:0007669"/>
    <property type="project" value="UniProtKB-KW"/>
</dbReference>
<dbReference type="SUPFAM" id="SSF48264">
    <property type="entry name" value="Cytochrome P450"/>
    <property type="match status" value="1"/>
</dbReference>
<dbReference type="Proteomes" id="UP000193144">
    <property type="component" value="Unassembled WGS sequence"/>
</dbReference>
<dbReference type="OrthoDB" id="1103324at2759"/>
<comment type="cofactor">
    <cofactor evidence="5">
        <name>heme</name>
        <dbReference type="ChEBI" id="CHEBI:30413"/>
    </cofactor>
</comment>
<evidence type="ECO:0000256" key="1">
    <source>
        <dbReference type="ARBA" id="ARBA00010617"/>
    </source>
</evidence>
<dbReference type="InterPro" id="IPR036396">
    <property type="entry name" value="Cyt_P450_sf"/>
</dbReference>
<comment type="similarity">
    <text evidence="1 6">Belongs to the cytochrome P450 family.</text>
</comment>
<evidence type="ECO:0000256" key="5">
    <source>
        <dbReference type="PIRSR" id="PIRSR602401-1"/>
    </source>
</evidence>